<dbReference type="InterPro" id="IPR045540">
    <property type="entry name" value="YegS/DAGK_C"/>
</dbReference>
<organism evidence="10 11">
    <name type="scientific">Enterococcus larvae</name>
    <dbReference type="NCBI Taxonomy" id="2794352"/>
    <lineage>
        <taxon>Bacteria</taxon>
        <taxon>Bacillati</taxon>
        <taxon>Bacillota</taxon>
        <taxon>Bacilli</taxon>
        <taxon>Lactobacillales</taxon>
        <taxon>Enterococcaceae</taxon>
        <taxon>Enterococcus</taxon>
    </lineage>
</organism>
<name>A0ABS4CMM9_9ENTE</name>
<gene>
    <name evidence="10" type="ORF">I6N96_15750</name>
</gene>
<keyword evidence="6" id="KW-0067">ATP-binding</keyword>
<evidence type="ECO:0000256" key="8">
    <source>
        <dbReference type="ARBA" id="ARBA00023264"/>
    </source>
</evidence>
<dbReference type="InterPro" id="IPR050187">
    <property type="entry name" value="Lipid_Phosphate_FormReg"/>
</dbReference>
<dbReference type="Gene3D" id="2.60.200.40">
    <property type="match status" value="1"/>
</dbReference>
<dbReference type="Pfam" id="PF00781">
    <property type="entry name" value="DAGK_cat"/>
    <property type="match status" value="1"/>
</dbReference>
<comment type="similarity">
    <text evidence="2">Belongs to the diacylglycerol/lipid kinase family.</text>
</comment>
<dbReference type="EMBL" id="JAEDXU010000009">
    <property type="protein sequence ID" value="MBP1047743.1"/>
    <property type="molecule type" value="Genomic_DNA"/>
</dbReference>
<evidence type="ECO:0000256" key="7">
    <source>
        <dbReference type="ARBA" id="ARBA00023209"/>
    </source>
</evidence>
<evidence type="ECO:0000256" key="2">
    <source>
        <dbReference type="ARBA" id="ARBA00005983"/>
    </source>
</evidence>
<evidence type="ECO:0000313" key="11">
    <source>
        <dbReference type="Proteomes" id="UP000673375"/>
    </source>
</evidence>
<dbReference type="InterPro" id="IPR005218">
    <property type="entry name" value="Diacylglycerol/lipid_kinase"/>
</dbReference>
<dbReference type="SMART" id="SM00046">
    <property type="entry name" value="DAGKc"/>
    <property type="match status" value="1"/>
</dbReference>
<accession>A0ABS4CMM9</accession>
<comment type="cofactor">
    <cofactor evidence="1">
        <name>Mg(2+)</name>
        <dbReference type="ChEBI" id="CHEBI:18420"/>
    </cofactor>
</comment>
<dbReference type="InterPro" id="IPR017438">
    <property type="entry name" value="ATP-NAD_kinase_N"/>
</dbReference>
<evidence type="ECO:0000256" key="4">
    <source>
        <dbReference type="ARBA" id="ARBA00022741"/>
    </source>
</evidence>
<evidence type="ECO:0000256" key="1">
    <source>
        <dbReference type="ARBA" id="ARBA00001946"/>
    </source>
</evidence>
<feature type="domain" description="DAGKc" evidence="9">
    <location>
        <begin position="1"/>
        <end position="145"/>
    </location>
</feature>
<dbReference type="RefSeq" id="WP_209558521.1">
    <property type="nucleotide sequence ID" value="NZ_JAEDXU010000009.1"/>
</dbReference>
<dbReference type="PANTHER" id="PTHR12358:SF54">
    <property type="entry name" value="SPHINGOSINE KINASE RELATED PROTEIN"/>
    <property type="match status" value="1"/>
</dbReference>
<dbReference type="GO" id="GO:0016301">
    <property type="term" value="F:kinase activity"/>
    <property type="evidence" value="ECO:0007669"/>
    <property type="project" value="UniProtKB-KW"/>
</dbReference>
<evidence type="ECO:0000313" key="10">
    <source>
        <dbReference type="EMBL" id="MBP1047743.1"/>
    </source>
</evidence>
<keyword evidence="7" id="KW-0443">Lipid metabolism</keyword>
<dbReference type="Proteomes" id="UP000673375">
    <property type="component" value="Unassembled WGS sequence"/>
</dbReference>
<dbReference type="Gene3D" id="3.40.50.10330">
    <property type="entry name" value="Probable inorganic polyphosphate/atp-NAD kinase, domain 1"/>
    <property type="match status" value="1"/>
</dbReference>
<protein>
    <submittedName>
        <fullName evidence="10">Diacylglycerol kinase family lipid kinase</fullName>
    </submittedName>
</protein>
<keyword evidence="8" id="KW-1208">Phospholipid metabolism</keyword>
<evidence type="ECO:0000256" key="6">
    <source>
        <dbReference type="ARBA" id="ARBA00022840"/>
    </source>
</evidence>
<dbReference type="SUPFAM" id="SSF111331">
    <property type="entry name" value="NAD kinase/diacylglycerol kinase-like"/>
    <property type="match status" value="1"/>
</dbReference>
<dbReference type="InterPro" id="IPR016064">
    <property type="entry name" value="NAD/diacylglycerol_kinase_sf"/>
</dbReference>
<sequence>MEKHLYLIINQQAGSGNGKKVADKLKKQLKLLSVTHTIFYTEYAGHERLIVQQLAEDTLIPWKKDQEYEQFPLLVIMGGDGTLHSAVNALYEINPNIPVGYLPCGSGNDFARGTGIERQLEKGLSQILRAQGPQPIQIIQYNDAIQEEKGFAVNNVGVGLDAAIVQAANTSKTKKTLNKFNMGSLSYLVAILKVLFAQKGFPVLIDMNGKSMNFSRAFLCTVTNHPYFGGGVAIAPTADPRKPIIDLVLVERINIFKIFWLIFLLSRKKHMESKYFHHYQTSKLRIVSTIPEFVHADGEILGNQNLDITFTIHEGLFWFTNS</sequence>
<reference evidence="10 11" key="1">
    <citation type="submission" date="2020-12" db="EMBL/GenBank/DDBJ databases">
        <title>Vagococcus allomyrinae sp. nov. and Enterococcus lavae sp. nov., isolated from the larvae of Allomyrina dichotoma.</title>
        <authorList>
            <person name="Lee S.D."/>
        </authorList>
    </citation>
    <scope>NUCLEOTIDE SEQUENCE [LARGE SCALE GENOMIC DNA]</scope>
    <source>
        <strain evidence="10 11">BWM-S5</strain>
    </source>
</reference>
<comment type="caution">
    <text evidence="10">The sequence shown here is derived from an EMBL/GenBank/DDBJ whole genome shotgun (WGS) entry which is preliminary data.</text>
</comment>
<dbReference type="PROSITE" id="PS50146">
    <property type="entry name" value="DAGK"/>
    <property type="match status" value="1"/>
</dbReference>
<keyword evidence="5 10" id="KW-0418">Kinase</keyword>
<dbReference type="Pfam" id="PF19279">
    <property type="entry name" value="YegS_C"/>
    <property type="match status" value="1"/>
</dbReference>
<keyword evidence="11" id="KW-1185">Reference proteome</keyword>
<dbReference type="NCBIfam" id="TIGR00147">
    <property type="entry name" value="YegS/Rv2252/BmrU family lipid kinase"/>
    <property type="match status" value="1"/>
</dbReference>
<keyword evidence="4" id="KW-0547">Nucleotide-binding</keyword>
<dbReference type="PANTHER" id="PTHR12358">
    <property type="entry name" value="SPHINGOSINE KINASE"/>
    <property type="match status" value="1"/>
</dbReference>
<keyword evidence="7" id="KW-0594">Phospholipid biosynthesis</keyword>
<keyword evidence="3" id="KW-0808">Transferase</keyword>
<proteinExistence type="inferred from homology"/>
<evidence type="ECO:0000256" key="5">
    <source>
        <dbReference type="ARBA" id="ARBA00022777"/>
    </source>
</evidence>
<evidence type="ECO:0000259" key="9">
    <source>
        <dbReference type="PROSITE" id="PS50146"/>
    </source>
</evidence>
<dbReference type="InterPro" id="IPR001206">
    <property type="entry name" value="Diacylglycerol_kinase_cat_dom"/>
</dbReference>
<keyword evidence="7" id="KW-0444">Lipid biosynthesis</keyword>
<evidence type="ECO:0000256" key="3">
    <source>
        <dbReference type="ARBA" id="ARBA00022679"/>
    </source>
</evidence>